<gene>
    <name evidence="2" type="ORF">ERS027646_04426</name>
</gene>
<sequence length="222" mass="23260">MGRCGISDVTAFHLDISTGGAEPLDDPGGVRAGRRTGVEHDASAARRRQLAGKEQAEAAQTTGDEIGAVGPGRADLFGGHHGHAFTGTRHIEHHFSGVPGSADQTNGNGSVVNGIVRGLRHRQRALDRVLVDGFQQAPDGVRVAVCQQRQVDGIQRQVAAEREQPEPSVAVDVTFADLHESPAKGQQFDPSTLCGAGQRVEYDVDTIPIGVASDLLGELGAP</sequence>
<evidence type="ECO:0000313" key="2">
    <source>
        <dbReference type="EMBL" id="CKU05128.1"/>
    </source>
</evidence>
<evidence type="ECO:0000256" key="1">
    <source>
        <dbReference type="SAM" id="MobiDB-lite"/>
    </source>
</evidence>
<name>A0A655AWB2_MYCTX</name>
<evidence type="ECO:0000313" key="3">
    <source>
        <dbReference type="Proteomes" id="UP000048948"/>
    </source>
</evidence>
<protein>
    <submittedName>
        <fullName evidence="2">Uncharacterized protein</fullName>
    </submittedName>
</protein>
<dbReference type="EMBL" id="CNGE01001356">
    <property type="protein sequence ID" value="CKU05128.1"/>
    <property type="molecule type" value="Genomic_DNA"/>
</dbReference>
<accession>A0A655AWB2</accession>
<organism evidence="2 3">
    <name type="scientific">Mycobacterium tuberculosis</name>
    <dbReference type="NCBI Taxonomy" id="1773"/>
    <lineage>
        <taxon>Bacteria</taxon>
        <taxon>Bacillati</taxon>
        <taxon>Actinomycetota</taxon>
        <taxon>Actinomycetes</taxon>
        <taxon>Mycobacteriales</taxon>
        <taxon>Mycobacteriaceae</taxon>
        <taxon>Mycobacterium</taxon>
        <taxon>Mycobacterium tuberculosis complex</taxon>
    </lineage>
</organism>
<proteinExistence type="predicted"/>
<feature type="region of interest" description="Disordered" evidence="1">
    <location>
        <begin position="20"/>
        <end position="73"/>
    </location>
</feature>
<dbReference type="Proteomes" id="UP000048948">
    <property type="component" value="Unassembled WGS sequence"/>
</dbReference>
<dbReference type="AlphaFoldDB" id="A0A655AWB2"/>
<reference evidence="2 3" key="1">
    <citation type="submission" date="2015-03" db="EMBL/GenBank/DDBJ databases">
        <authorList>
            <consortium name="Pathogen Informatics"/>
        </authorList>
    </citation>
    <scope>NUCLEOTIDE SEQUENCE [LARGE SCALE GENOMIC DNA]</scope>
    <source>
        <strain evidence="2 3">Bir 172</strain>
    </source>
</reference>